<dbReference type="Pfam" id="PF00395">
    <property type="entry name" value="SLH"/>
    <property type="match status" value="1"/>
</dbReference>
<gene>
    <name evidence="3" type="ORF">H8707_08500</name>
</gene>
<evidence type="ECO:0000313" key="3">
    <source>
        <dbReference type="EMBL" id="MBC8588279.1"/>
    </source>
</evidence>
<evidence type="ECO:0000259" key="1">
    <source>
        <dbReference type="Pfam" id="PF00395"/>
    </source>
</evidence>
<organism evidence="3 4">
    <name type="scientific">Paratissierella segnis</name>
    <dbReference type="NCBI Taxonomy" id="2763679"/>
    <lineage>
        <taxon>Bacteria</taxon>
        <taxon>Bacillati</taxon>
        <taxon>Bacillota</taxon>
        <taxon>Tissierellia</taxon>
        <taxon>Tissierellales</taxon>
        <taxon>Tissierellaceae</taxon>
        <taxon>Paratissierella</taxon>
    </lineage>
</organism>
<feature type="domain" description="YcdB/YcdC repeated" evidence="2">
    <location>
        <begin position="36"/>
        <end position="186"/>
    </location>
</feature>
<dbReference type="InterPro" id="IPR032599">
    <property type="entry name" value="YcdB/YcdC_rep_domain"/>
</dbReference>
<evidence type="ECO:0000313" key="4">
    <source>
        <dbReference type="Proteomes" id="UP000601171"/>
    </source>
</evidence>
<sequence>MKNTLIFVLICSMVFSFIVPSRAYGQETSEKILESVILKMKELFDISNDYDGFVSQVNSYDNEVNFFLKWTDSKVKLPNINIQTDSKGNVISFEKYFRYEKESTPKLPSISKDEALKSALEFIEKIDPIIFKEIKLIPSTDPINTWDKNYNFYFIRVVGDIPYSENTISIDVNIETGNISSYYAEWERALEFPKAENIISSESAKEAYIKDIGLKLIYKNRNRYSRLLDADKDSKYYLAYSYIGEEKGIDAVTGKPIILSNYGIYRAMNEKAMDMGGEGGEPIITPEEQGEIDKLSGIKDVKEAEKKAREILKIDNTYKLQNHNLYSSHENSDDFFYRLGFLNANKDKNDNINISLDAKTLDLISFYKNRNIDANAKPIIKKSEALEIVKDYIKKINPEKVDEVEYMENSVDDDQQYYNFNFIRKVDEIYVESDSISIGIDAVNKDISSYNISWYKGEFPPKENIISIDKAYETLFDKIGLGLNYTSISSKDRENEKAIKLVYSISKDKPRIIDAHTGDILDNSGAPYKEIKIPNYDDILDSYAKDKINALAEYGIGFSNGKFKPKDKIKQKDFLYLLWKSTNPYRTETEADLDIVYEELARQNIIKEDEKNQERIVTKEEAAKFIVRAMKYEKLAEIPNIYKELFKDGNDIEEDLKGYMNIAYGLKIISGDGTGYIKPKYELKREDAANMIFEFLFN</sequence>
<dbReference type="RefSeq" id="WP_262429728.1">
    <property type="nucleotide sequence ID" value="NZ_JACRTG010000018.1"/>
</dbReference>
<dbReference type="Pfam" id="PF16244">
    <property type="entry name" value="DUF4901"/>
    <property type="match status" value="2"/>
</dbReference>
<proteinExistence type="predicted"/>
<accession>A0A926EXU8</accession>
<comment type="caution">
    <text evidence="3">The sequence shown here is derived from an EMBL/GenBank/DDBJ whole genome shotgun (WGS) entry which is preliminary data.</text>
</comment>
<keyword evidence="4" id="KW-1185">Reference proteome</keyword>
<dbReference type="InterPro" id="IPR001119">
    <property type="entry name" value="SLH_dom"/>
</dbReference>
<dbReference type="Proteomes" id="UP000601171">
    <property type="component" value="Unassembled WGS sequence"/>
</dbReference>
<evidence type="ECO:0000259" key="2">
    <source>
        <dbReference type="Pfam" id="PF16244"/>
    </source>
</evidence>
<feature type="domain" description="YcdB/YcdC repeated" evidence="2">
    <location>
        <begin position="302"/>
        <end position="454"/>
    </location>
</feature>
<feature type="domain" description="SLH" evidence="1">
    <location>
        <begin position="646"/>
        <end position="689"/>
    </location>
</feature>
<dbReference type="EMBL" id="JACRTG010000018">
    <property type="protein sequence ID" value="MBC8588279.1"/>
    <property type="molecule type" value="Genomic_DNA"/>
</dbReference>
<protein>
    <submittedName>
        <fullName evidence="3">S-layer homology domain-containing protein</fullName>
    </submittedName>
</protein>
<name>A0A926EXU8_9FIRM</name>
<dbReference type="AlphaFoldDB" id="A0A926EXU8"/>
<reference evidence="3" key="1">
    <citation type="submission" date="2020-08" db="EMBL/GenBank/DDBJ databases">
        <title>Genome public.</title>
        <authorList>
            <person name="Liu C."/>
            <person name="Sun Q."/>
        </authorList>
    </citation>
    <scope>NUCLEOTIDE SEQUENCE</scope>
    <source>
        <strain evidence="3">BX21</strain>
    </source>
</reference>